<accession>A0A1I2QD11</accession>
<dbReference type="STRING" id="341036.SAMN05660649_01082"/>
<protein>
    <submittedName>
        <fullName evidence="1">Uncharacterized protein</fullName>
    </submittedName>
</protein>
<sequence>MLSASDYQYLYQITAKSTPLTEDCGLLCGKTCCRPGKNNELGMYLFPGEEVMFTRQEDWLFWEEQDPAEQQFPASWPNPVFFVRCNGHCPREARPLACRFFPLTPHLQLNGELLMIYETLDLPYRCPLITQSKPLHQGFTRVATAAWKIMLKDHRIYELVEEDSRYREENNLPVQVVLG</sequence>
<name>A0A1I2QD11_9FIRM</name>
<dbReference type="RefSeq" id="WP_092469461.1">
    <property type="nucleotide sequence ID" value="NZ_FOOX01000003.1"/>
</dbReference>
<dbReference type="Proteomes" id="UP000199337">
    <property type="component" value="Unassembled WGS sequence"/>
</dbReference>
<evidence type="ECO:0000313" key="2">
    <source>
        <dbReference type="Proteomes" id="UP000199337"/>
    </source>
</evidence>
<reference evidence="2" key="1">
    <citation type="submission" date="2016-10" db="EMBL/GenBank/DDBJ databases">
        <authorList>
            <person name="Varghese N."/>
            <person name="Submissions S."/>
        </authorList>
    </citation>
    <scope>NUCLEOTIDE SEQUENCE [LARGE SCALE GENOMIC DNA]</scope>
    <source>
        <strain evidence="2">DSM 17038</strain>
    </source>
</reference>
<dbReference type="AlphaFoldDB" id="A0A1I2QD11"/>
<proteinExistence type="predicted"/>
<dbReference type="EMBL" id="FOOX01000003">
    <property type="protein sequence ID" value="SFG23656.1"/>
    <property type="molecule type" value="Genomic_DNA"/>
</dbReference>
<organism evidence="1 2">
    <name type="scientific">Desulfotruncus arcticus DSM 17038</name>
    <dbReference type="NCBI Taxonomy" id="1121424"/>
    <lineage>
        <taxon>Bacteria</taxon>
        <taxon>Bacillati</taxon>
        <taxon>Bacillota</taxon>
        <taxon>Clostridia</taxon>
        <taxon>Eubacteriales</taxon>
        <taxon>Desulfallaceae</taxon>
        <taxon>Desulfotruncus</taxon>
    </lineage>
</organism>
<evidence type="ECO:0000313" key="1">
    <source>
        <dbReference type="EMBL" id="SFG23656.1"/>
    </source>
</evidence>
<keyword evidence="2" id="KW-1185">Reference proteome</keyword>
<gene>
    <name evidence="1" type="ORF">SAMN05660649_01082</name>
</gene>
<dbReference type="OrthoDB" id="8438824at2"/>